<proteinExistence type="predicted"/>
<accession>A0AA40DZR9</accession>
<name>A0AA40DZR9_9PEZI</name>
<dbReference type="RefSeq" id="XP_060297654.1">
    <property type="nucleotide sequence ID" value="XM_060441520.1"/>
</dbReference>
<keyword evidence="3" id="KW-1185">Reference proteome</keyword>
<evidence type="ECO:0000313" key="3">
    <source>
        <dbReference type="Proteomes" id="UP001172101"/>
    </source>
</evidence>
<sequence length="73" mass="8425">MILVRVGCLNILSLHVVSAAFIHVQCACMRLSVLLFVENCFALQHVNRHFTLRFPFLEIELSCTNVHPWDTRT</sequence>
<dbReference type="GeneID" id="85324790"/>
<keyword evidence="1" id="KW-0732">Signal</keyword>
<dbReference type="EMBL" id="JAUIRO010000003">
    <property type="protein sequence ID" value="KAK0721730.1"/>
    <property type="molecule type" value="Genomic_DNA"/>
</dbReference>
<evidence type="ECO:0008006" key="4">
    <source>
        <dbReference type="Google" id="ProtNLM"/>
    </source>
</evidence>
<comment type="caution">
    <text evidence="2">The sequence shown here is derived from an EMBL/GenBank/DDBJ whole genome shotgun (WGS) entry which is preliminary data.</text>
</comment>
<gene>
    <name evidence="2" type="ORF">B0T26DRAFT_700138</name>
</gene>
<organism evidence="2 3">
    <name type="scientific">Lasiosphaeria miniovina</name>
    <dbReference type="NCBI Taxonomy" id="1954250"/>
    <lineage>
        <taxon>Eukaryota</taxon>
        <taxon>Fungi</taxon>
        <taxon>Dikarya</taxon>
        <taxon>Ascomycota</taxon>
        <taxon>Pezizomycotina</taxon>
        <taxon>Sordariomycetes</taxon>
        <taxon>Sordariomycetidae</taxon>
        <taxon>Sordariales</taxon>
        <taxon>Lasiosphaeriaceae</taxon>
        <taxon>Lasiosphaeria</taxon>
    </lineage>
</organism>
<feature type="signal peptide" evidence="1">
    <location>
        <begin position="1"/>
        <end position="19"/>
    </location>
</feature>
<dbReference type="Proteomes" id="UP001172101">
    <property type="component" value="Unassembled WGS sequence"/>
</dbReference>
<feature type="chain" id="PRO_5041462499" description="Secreted protein" evidence="1">
    <location>
        <begin position="20"/>
        <end position="73"/>
    </location>
</feature>
<dbReference type="AlphaFoldDB" id="A0AA40DZR9"/>
<reference evidence="2" key="1">
    <citation type="submission" date="2023-06" db="EMBL/GenBank/DDBJ databases">
        <title>Genome-scale phylogeny and comparative genomics of the fungal order Sordariales.</title>
        <authorList>
            <consortium name="Lawrence Berkeley National Laboratory"/>
            <person name="Hensen N."/>
            <person name="Bonometti L."/>
            <person name="Westerberg I."/>
            <person name="Brannstrom I.O."/>
            <person name="Guillou S."/>
            <person name="Cros-Aarteil S."/>
            <person name="Calhoun S."/>
            <person name="Haridas S."/>
            <person name="Kuo A."/>
            <person name="Mondo S."/>
            <person name="Pangilinan J."/>
            <person name="Riley R."/>
            <person name="LaButti K."/>
            <person name="Andreopoulos B."/>
            <person name="Lipzen A."/>
            <person name="Chen C."/>
            <person name="Yanf M."/>
            <person name="Daum C."/>
            <person name="Ng V."/>
            <person name="Clum A."/>
            <person name="Steindorff A."/>
            <person name="Ohm R."/>
            <person name="Martin F."/>
            <person name="Silar P."/>
            <person name="Natvig D."/>
            <person name="Lalanne C."/>
            <person name="Gautier V."/>
            <person name="Ament-velasquez S.L."/>
            <person name="Kruys A."/>
            <person name="Hutchinson M.I."/>
            <person name="Powell A.J."/>
            <person name="Barry K."/>
            <person name="Miller A.N."/>
            <person name="Grigoriev I.V."/>
            <person name="Debuchy R."/>
            <person name="Gladieux P."/>
            <person name="Thoren M.H."/>
            <person name="Johannesson H."/>
        </authorList>
    </citation>
    <scope>NUCLEOTIDE SEQUENCE</scope>
    <source>
        <strain evidence="2">SMH2392-1A</strain>
    </source>
</reference>
<evidence type="ECO:0000313" key="2">
    <source>
        <dbReference type="EMBL" id="KAK0721730.1"/>
    </source>
</evidence>
<evidence type="ECO:0000256" key="1">
    <source>
        <dbReference type="SAM" id="SignalP"/>
    </source>
</evidence>
<protein>
    <recommendedName>
        <fullName evidence="4">Secreted protein</fullName>
    </recommendedName>
</protein>